<dbReference type="GO" id="GO:0016020">
    <property type="term" value="C:membrane"/>
    <property type="evidence" value="ECO:0007669"/>
    <property type="project" value="InterPro"/>
</dbReference>
<keyword evidence="1" id="KW-0472">Membrane</keyword>
<keyword evidence="1" id="KW-0812">Transmembrane</keyword>
<gene>
    <name evidence="3" type="ORF">COA96_16135</name>
</gene>
<evidence type="ECO:0000313" key="4">
    <source>
        <dbReference type="Proteomes" id="UP000218327"/>
    </source>
</evidence>
<evidence type="ECO:0000259" key="2">
    <source>
        <dbReference type="SMART" id="SM00900"/>
    </source>
</evidence>
<dbReference type="GO" id="GO:0010181">
    <property type="term" value="F:FMN binding"/>
    <property type="evidence" value="ECO:0007669"/>
    <property type="project" value="InterPro"/>
</dbReference>
<organism evidence="3 4">
    <name type="scientific">SAR86 cluster bacterium</name>
    <dbReference type="NCBI Taxonomy" id="2030880"/>
    <lineage>
        <taxon>Bacteria</taxon>
        <taxon>Pseudomonadati</taxon>
        <taxon>Pseudomonadota</taxon>
        <taxon>Gammaproteobacteria</taxon>
        <taxon>SAR86 cluster</taxon>
    </lineage>
</organism>
<dbReference type="EMBL" id="NVVJ01000086">
    <property type="protein sequence ID" value="PCJ19691.1"/>
    <property type="molecule type" value="Genomic_DNA"/>
</dbReference>
<reference evidence="4" key="1">
    <citation type="submission" date="2017-08" db="EMBL/GenBank/DDBJ databases">
        <title>A dynamic microbial community with high functional redundancy inhabits the cold, oxic subseafloor aquifer.</title>
        <authorList>
            <person name="Tully B.J."/>
            <person name="Wheat C.G."/>
            <person name="Glazer B.T."/>
            <person name="Huber J.A."/>
        </authorList>
    </citation>
    <scope>NUCLEOTIDE SEQUENCE [LARGE SCALE GENOMIC DNA]</scope>
</reference>
<evidence type="ECO:0000256" key="1">
    <source>
        <dbReference type="SAM" id="Phobius"/>
    </source>
</evidence>
<dbReference type="Pfam" id="PF04205">
    <property type="entry name" value="FMN_bind"/>
    <property type="match status" value="1"/>
</dbReference>
<comment type="caution">
    <text evidence="3">The sequence shown here is derived from an EMBL/GenBank/DDBJ whole genome shotgun (WGS) entry which is preliminary data.</text>
</comment>
<dbReference type="SMART" id="SM00900">
    <property type="entry name" value="FMN_bind"/>
    <property type="match status" value="1"/>
</dbReference>
<dbReference type="Proteomes" id="UP000218327">
    <property type="component" value="Unassembled WGS sequence"/>
</dbReference>
<dbReference type="AlphaFoldDB" id="A0A2A5AKR3"/>
<proteinExistence type="predicted"/>
<feature type="domain" description="FMN-binding" evidence="2">
    <location>
        <begin position="109"/>
        <end position="194"/>
    </location>
</feature>
<sequence length="200" mass="21954">MSYQQSPKSRHMFFLAMSLLITVIMFDGGSNLMGLIFNSPGLHSGIQAANKDHTSLRLLKEVVPGADSFSDKEGEVPVYKAYSTDPATGEKTLIGYAFVTADTHPEPSGFSGPIDSLIGMDLDGNIVGLRAIYYKESLRYTWGDFLEFPGVQEQYIGKRAEDRFIVGKDIDGISRATISSRAMASGIRRSIRAVTIAYLR</sequence>
<dbReference type="InterPro" id="IPR007329">
    <property type="entry name" value="FMN-bd"/>
</dbReference>
<feature type="transmembrane region" description="Helical" evidence="1">
    <location>
        <begin position="12"/>
        <end position="37"/>
    </location>
</feature>
<accession>A0A2A5AKR3</accession>
<keyword evidence="1" id="KW-1133">Transmembrane helix</keyword>
<evidence type="ECO:0000313" key="3">
    <source>
        <dbReference type="EMBL" id="PCJ19691.1"/>
    </source>
</evidence>
<name>A0A2A5AKR3_9GAMM</name>
<protein>
    <recommendedName>
        <fullName evidence="2">FMN-binding domain-containing protein</fullName>
    </recommendedName>
</protein>